<feature type="region of interest" description="Disordered" evidence="6">
    <location>
        <begin position="1"/>
        <end position="26"/>
    </location>
</feature>
<dbReference type="FunFam" id="2.30.30.70:FF:000001">
    <property type="entry name" value="60S ribosomal protein L21"/>
    <property type="match status" value="1"/>
</dbReference>
<comment type="caution">
    <text evidence="7">The sequence shown here is derived from an EMBL/GenBank/DDBJ whole genome shotgun (WGS) entry which is preliminary data.</text>
</comment>
<keyword evidence="3 5" id="KW-0687">Ribonucleoprotein</keyword>
<dbReference type="OrthoDB" id="6295at2157"/>
<organism evidence="7 8">
    <name type="scientific">Methanobrevibacter woesei</name>
    <dbReference type="NCBI Taxonomy" id="190976"/>
    <lineage>
        <taxon>Archaea</taxon>
        <taxon>Methanobacteriati</taxon>
        <taxon>Methanobacteriota</taxon>
        <taxon>Methanomada group</taxon>
        <taxon>Methanobacteria</taxon>
        <taxon>Methanobacteriales</taxon>
        <taxon>Methanobacteriaceae</taxon>
        <taxon>Methanobrevibacter</taxon>
    </lineage>
</organism>
<evidence type="ECO:0000256" key="3">
    <source>
        <dbReference type="ARBA" id="ARBA00023274"/>
    </source>
</evidence>
<feature type="compositionally biased region" description="Basic residues" evidence="6">
    <location>
        <begin position="1"/>
        <end position="17"/>
    </location>
</feature>
<reference evidence="7 8" key="1">
    <citation type="submission" date="2017-03" db="EMBL/GenBank/DDBJ databases">
        <title>Genome sequence of Methanobrevibacter wosei.</title>
        <authorList>
            <person name="Poehlein A."/>
            <person name="Seedorf H."/>
            <person name="Daniel R."/>
        </authorList>
    </citation>
    <scope>NUCLEOTIDE SEQUENCE [LARGE SCALE GENOMIC DNA]</scope>
    <source>
        <strain evidence="7 8">DSM 11979</strain>
    </source>
</reference>
<sequence length="97" mass="11106">MQRSRGSRSRSRQKMTKVAREGRTNPITNKLQRFEVDDLVHIIINPSIQKGQPHHRFHGKTGKIIGTKGKAYLVSLKDGNKAKELIVRPDHLKLQTE</sequence>
<proteinExistence type="inferred from homology"/>
<dbReference type="InterPro" id="IPR036948">
    <property type="entry name" value="Ribosomal_eL21_sf"/>
</dbReference>
<dbReference type="InterPro" id="IPR008991">
    <property type="entry name" value="Translation_prot_SH3-like_sf"/>
</dbReference>
<dbReference type="HAMAP" id="MF_00369">
    <property type="entry name" value="Ribosomal_eL21"/>
    <property type="match status" value="1"/>
</dbReference>
<gene>
    <name evidence="5" type="primary">rpl21e</name>
    <name evidence="7" type="ORF">MBBWO_14510</name>
</gene>
<dbReference type="Gene3D" id="2.30.30.70">
    <property type="entry name" value="Ribosomal protein L21"/>
    <property type="match status" value="1"/>
</dbReference>
<name>A0A2U1S6D5_9EURY</name>
<comment type="similarity">
    <text evidence="1 5">Belongs to the eukaryotic ribosomal protein eL21 family.</text>
</comment>
<dbReference type="GO" id="GO:0003735">
    <property type="term" value="F:structural constituent of ribosome"/>
    <property type="evidence" value="ECO:0007669"/>
    <property type="project" value="InterPro"/>
</dbReference>
<evidence type="ECO:0000313" key="8">
    <source>
        <dbReference type="Proteomes" id="UP000245577"/>
    </source>
</evidence>
<evidence type="ECO:0000256" key="2">
    <source>
        <dbReference type="ARBA" id="ARBA00022980"/>
    </source>
</evidence>
<accession>A0A2U1S6D5</accession>
<dbReference type="Pfam" id="PF01157">
    <property type="entry name" value="Ribosomal_L21e"/>
    <property type="match status" value="1"/>
</dbReference>
<dbReference type="SUPFAM" id="SSF50104">
    <property type="entry name" value="Translation proteins SH3-like domain"/>
    <property type="match status" value="1"/>
</dbReference>
<protein>
    <recommendedName>
        <fullName evidence="4 5">Large ribosomal subunit protein eL21</fullName>
    </recommendedName>
</protein>
<evidence type="ECO:0000256" key="5">
    <source>
        <dbReference type="HAMAP-Rule" id="MF_00369"/>
    </source>
</evidence>
<dbReference type="GO" id="GO:0006412">
    <property type="term" value="P:translation"/>
    <property type="evidence" value="ECO:0007669"/>
    <property type="project" value="UniProtKB-UniRule"/>
</dbReference>
<dbReference type="GO" id="GO:0005840">
    <property type="term" value="C:ribosome"/>
    <property type="evidence" value="ECO:0007669"/>
    <property type="project" value="UniProtKB-KW"/>
</dbReference>
<evidence type="ECO:0000256" key="4">
    <source>
        <dbReference type="ARBA" id="ARBA00035219"/>
    </source>
</evidence>
<dbReference type="PANTHER" id="PTHR20981">
    <property type="entry name" value="60S RIBOSOMAL PROTEIN L21"/>
    <property type="match status" value="1"/>
</dbReference>
<dbReference type="RefSeq" id="WP_116670227.1">
    <property type="nucleotide sequence ID" value="NZ_CALIUN010000003.1"/>
</dbReference>
<dbReference type="AlphaFoldDB" id="A0A2U1S6D5"/>
<evidence type="ECO:0000256" key="6">
    <source>
        <dbReference type="SAM" id="MobiDB-lite"/>
    </source>
</evidence>
<dbReference type="GO" id="GO:1990904">
    <property type="term" value="C:ribonucleoprotein complex"/>
    <property type="evidence" value="ECO:0007669"/>
    <property type="project" value="UniProtKB-KW"/>
</dbReference>
<dbReference type="InterPro" id="IPR001147">
    <property type="entry name" value="Ribosomal_eL21"/>
</dbReference>
<evidence type="ECO:0000256" key="1">
    <source>
        <dbReference type="ARBA" id="ARBA00008427"/>
    </source>
</evidence>
<evidence type="ECO:0000313" key="7">
    <source>
        <dbReference type="EMBL" id="PWB85137.1"/>
    </source>
</evidence>
<dbReference type="InterPro" id="IPR022856">
    <property type="entry name" value="Ribosomal_eL21_arc"/>
</dbReference>
<keyword evidence="2 5" id="KW-0689">Ribosomal protein</keyword>
<dbReference type="Proteomes" id="UP000245577">
    <property type="component" value="Unassembled WGS sequence"/>
</dbReference>
<keyword evidence="8" id="KW-1185">Reference proteome</keyword>
<dbReference type="NCBIfam" id="NF003303">
    <property type="entry name" value="PRK04306.1"/>
    <property type="match status" value="1"/>
</dbReference>
<dbReference type="EMBL" id="MZGU01000006">
    <property type="protein sequence ID" value="PWB85137.1"/>
    <property type="molecule type" value="Genomic_DNA"/>
</dbReference>